<reference evidence="3" key="2">
    <citation type="submission" date="2019-09" db="UniProtKB">
        <authorList>
            <consortium name="WormBaseParasite"/>
        </authorList>
    </citation>
    <scope>IDENTIFICATION</scope>
</reference>
<protein>
    <submittedName>
        <fullName evidence="1 3">Uncharacterized protein</fullName>
    </submittedName>
</protein>
<accession>A0A3P8EM30</accession>
<dbReference type="OrthoDB" id="6273859at2759"/>
<sequence>MVAMHRLWFAVDIETKSTMSNGRCRRGILTVSSPRTIDVGGYRGAEVIGDGFQPSLLSDSYRSPFRSSGPLGAYRPMAAIVPVNHRKQRQIAVFPPRGMQCCTGAAFETRPCRVECEVPRPCEWSEWGEWCGCTRCRVAFKIFFDKGGKEVRRRFCDRGSSQGAPSLPDSSCNCLGQDTDTRNCAVEKDCDKHRTPNDGGVSQDYGRNALFIFVHSQTLASRYCKPAQLAHVSSCVCDAHTVRGSILLTPY</sequence>
<evidence type="ECO:0000313" key="3">
    <source>
        <dbReference type="WBParaSite" id="HPBE_0001786501-mRNA-1"/>
    </source>
</evidence>
<name>A0A183G7S7_HELPZ</name>
<dbReference type="InterPro" id="IPR000884">
    <property type="entry name" value="TSP1_rpt"/>
</dbReference>
<dbReference type="PROSITE" id="PS50092">
    <property type="entry name" value="TSP1"/>
    <property type="match status" value="1"/>
</dbReference>
<dbReference type="AlphaFoldDB" id="A0A183G7S7"/>
<keyword evidence="2" id="KW-1185">Reference proteome</keyword>
<organism evidence="2 3">
    <name type="scientific">Heligmosomoides polygyrus</name>
    <name type="common">Parasitic roundworm</name>
    <dbReference type="NCBI Taxonomy" id="6339"/>
    <lineage>
        <taxon>Eukaryota</taxon>
        <taxon>Metazoa</taxon>
        <taxon>Ecdysozoa</taxon>
        <taxon>Nematoda</taxon>
        <taxon>Chromadorea</taxon>
        <taxon>Rhabditida</taxon>
        <taxon>Rhabditina</taxon>
        <taxon>Rhabditomorpha</taxon>
        <taxon>Strongyloidea</taxon>
        <taxon>Heligmosomidae</taxon>
        <taxon>Heligmosomoides</taxon>
    </lineage>
</organism>
<dbReference type="Proteomes" id="UP000050761">
    <property type="component" value="Unassembled WGS sequence"/>
</dbReference>
<gene>
    <name evidence="1" type="ORF">HPBE_LOCUS17864</name>
</gene>
<evidence type="ECO:0000313" key="2">
    <source>
        <dbReference type="Proteomes" id="UP000050761"/>
    </source>
</evidence>
<dbReference type="EMBL" id="UZAH01030308">
    <property type="protein sequence ID" value="VDP10073.1"/>
    <property type="molecule type" value="Genomic_DNA"/>
</dbReference>
<evidence type="ECO:0000313" key="1">
    <source>
        <dbReference type="EMBL" id="VDP10073.1"/>
    </source>
</evidence>
<dbReference type="WBParaSite" id="HPBE_0001786501-mRNA-1">
    <property type="protein sequence ID" value="HPBE_0001786501-mRNA-1"/>
    <property type="gene ID" value="HPBE_0001786501"/>
</dbReference>
<reference evidence="1 2" key="1">
    <citation type="submission" date="2018-11" db="EMBL/GenBank/DDBJ databases">
        <authorList>
            <consortium name="Pathogen Informatics"/>
        </authorList>
    </citation>
    <scope>NUCLEOTIDE SEQUENCE [LARGE SCALE GENOMIC DNA]</scope>
</reference>
<proteinExistence type="predicted"/>
<accession>A0A183G7S7</accession>